<keyword evidence="2" id="KW-0614">Plasmid</keyword>
<geneLocation type="plasmid" evidence="2 3">
    <name>Cy782201</name>
</geneLocation>
<accession>E0ULC7</accession>
<keyword evidence="1" id="KW-0812">Transmembrane</keyword>
<dbReference type="Proteomes" id="UP000008206">
    <property type="component" value="Plasmid Cy782201"/>
</dbReference>
<gene>
    <name evidence="2" type="ordered locus">Cyan7822_5903</name>
</gene>
<reference evidence="3" key="1">
    <citation type="journal article" date="2011" name="MBio">
        <title>Novel metabolic attributes of the genus Cyanothece, comprising a group of unicellular nitrogen-fixing Cyanobacteria.</title>
        <authorList>
            <person name="Bandyopadhyay A."/>
            <person name="Elvitigala T."/>
            <person name="Welsh E."/>
            <person name="Stockel J."/>
            <person name="Liberton M."/>
            <person name="Min H."/>
            <person name="Sherman L.A."/>
            <person name="Pakrasi H.B."/>
        </authorList>
    </citation>
    <scope>NUCLEOTIDE SEQUENCE [LARGE SCALE GENOMIC DNA]</scope>
    <source>
        <strain evidence="3">PCC 7822</strain>
        <plasmid evidence="3">Cy782201</plasmid>
    </source>
</reference>
<evidence type="ECO:0008006" key="4">
    <source>
        <dbReference type="Google" id="ProtNLM"/>
    </source>
</evidence>
<dbReference type="OrthoDB" id="568963at2"/>
<dbReference type="HOGENOM" id="CLU_1123103_0_0_3"/>
<organism evidence="2 3">
    <name type="scientific">Gloeothece verrucosa (strain PCC 7822)</name>
    <name type="common">Cyanothece sp. (strain PCC 7822)</name>
    <dbReference type="NCBI Taxonomy" id="497965"/>
    <lineage>
        <taxon>Bacteria</taxon>
        <taxon>Bacillati</taxon>
        <taxon>Cyanobacteriota</taxon>
        <taxon>Cyanophyceae</taxon>
        <taxon>Oscillatoriophycideae</taxon>
        <taxon>Chroococcales</taxon>
        <taxon>Aphanothecaceae</taxon>
        <taxon>Gloeothece</taxon>
        <taxon>Gloeothece verrucosa</taxon>
    </lineage>
</organism>
<keyword evidence="1" id="KW-1133">Transmembrane helix</keyword>
<protein>
    <recommendedName>
        <fullName evidence="4">Prepilin-type N-terminal cleavage/methylation domain-containing protein</fullName>
    </recommendedName>
</protein>
<feature type="transmembrane region" description="Helical" evidence="1">
    <location>
        <begin position="12"/>
        <end position="36"/>
    </location>
</feature>
<dbReference type="EMBL" id="CP002199">
    <property type="protein sequence ID" value="ADN17757.1"/>
    <property type="molecule type" value="Genomic_DNA"/>
</dbReference>
<evidence type="ECO:0000256" key="1">
    <source>
        <dbReference type="SAM" id="Phobius"/>
    </source>
</evidence>
<evidence type="ECO:0000313" key="2">
    <source>
        <dbReference type="EMBL" id="ADN17757.1"/>
    </source>
</evidence>
<keyword evidence="3" id="KW-1185">Reference proteome</keyword>
<keyword evidence="1" id="KW-0472">Membrane</keyword>
<proteinExistence type="predicted"/>
<name>E0ULC7_GLOV7</name>
<sequence>MKKKFNSKTTTGFTLVELLIGSVLTFGLISLMGMTLGQITKDSIKSELQVQIEQDSDFLVEFIANEIKTSLVSTQPATDSELSKIPSFIFSSIPSDAKYILLLKNQELAAPIIYFTVPRNSPYVTQTWLAKVSSSNIVLYRWGPSLDSSGDKYSSPNNPAAWGNPVPIADWLSADSNTTTCLDNSWKLIPNTGAAEGFYVCVKLTTQDAKEANLLRLYLTGKVRSERLSRDLIYKKNTQVYSRISNN</sequence>
<dbReference type="RefSeq" id="WP_013334507.1">
    <property type="nucleotide sequence ID" value="NC_014533.1"/>
</dbReference>
<dbReference type="KEGG" id="cyj:Cyan7822_5903"/>
<evidence type="ECO:0000313" key="3">
    <source>
        <dbReference type="Proteomes" id="UP000008206"/>
    </source>
</evidence>
<dbReference type="AlphaFoldDB" id="E0ULC7"/>